<feature type="transmembrane region" description="Helical" evidence="2">
    <location>
        <begin position="60"/>
        <end position="79"/>
    </location>
</feature>
<keyword evidence="2" id="KW-0472">Membrane</keyword>
<dbReference type="Proteomes" id="UP000785679">
    <property type="component" value="Unassembled WGS sequence"/>
</dbReference>
<name>A0A8J8P4L3_HALGN</name>
<evidence type="ECO:0000256" key="1">
    <source>
        <dbReference type="SAM" id="MobiDB-lite"/>
    </source>
</evidence>
<keyword evidence="4" id="KW-1185">Reference proteome</keyword>
<dbReference type="EMBL" id="RRYP01000113">
    <property type="protein sequence ID" value="TNV87982.1"/>
    <property type="molecule type" value="Genomic_DNA"/>
</dbReference>
<feature type="region of interest" description="Disordered" evidence="1">
    <location>
        <begin position="243"/>
        <end position="273"/>
    </location>
</feature>
<feature type="compositionally biased region" description="Low complexity" evidence="1">
    <location>
        <begin position="320"/>
        <end position="343"/>
    </location>
</feature>
<proteinExistence type="predicted"/>
<evidence type="ECO:0000313" key="4">
    <source>
        <dbReference type="Proteomes" id="UP000785679"/>
    </source>
</evidence>
<accession>A0A8J8P4L3</accession>
<dbReference type="OrthoDB" id="10557024at2759"/>
<feature type="transmembrane region" description="Helical" evidence="2">
    <location>
        <begin position="100"/>
        <end position="116"/>
    </location>
</feature>
<reference evidence="3" key="1">
    <citation type="submission" date="2019-06" db="EMBL/GenBank/DDBJ databases">
        <authorList>
            <person name="Zheng W."/>
        </authorList>
    </citation>
    <scope>NUCLEOTIDE SEQUENCE</scope>
    <source>
        <strain evidence="3">QDHG01</strain>
    </source>
</reference>
<comment type="caution">
    <text evidence="3">The sequence shown here is derived from an EMBL/GenBank/DDBJ whole genome shotgun (WGS) entry which is preliminary data.</text>
</comment>
<keyword evidence="2" id="KW-1133">Transmembrane helix</keyword>
<protein>
    <submittedName>
        <fullName evidence="3">Uncharacterized protein</fullName>
    </submittedName>
</protein>
<keyword evidence="2" id="KW-0812">Transmembrane</keyword>
<organism evidence="3 4">
    <name type="scientific">Halteria grandinella</name>
    <dbReference type="NCBI Taxonomy" id="5974"/>
    <lineage>
        <taxon>Eukaryota</taxon>
        <taxon>Sar</taxon>
        <taxon>Alveolata</taxon>
        <taxon>Ciliophora</taxon>
        <taxon>Intramacronucleata</taxon>
        <taxon>Spirotrichea</taxon>
        <taxon>Stichotrichia</taxon>
        <taxon>Sporadotrichida</taxon>
        <taxon>Halteriidae</taxon>
        <taxon>Halteria</taxon>
    </lineage>
</organism>
<feature type="region of interest" description="Disordered" evidence="1">
    <location>
        <begin position="307"/>
        <end position="343"/>
    </location>
</feature>
<feature type="compositionally biased region" description="Low complexity" evidence="1">
    <location>
        <begin position="256"/>
        <end position="273"/>
    </location>
</feature>
<gene>
    <name evidence="3" type="ORF">FGO68_gene1230</name>
</gene>
<sequence length="432" mass="48681">MDYLLRKANGDPSSRLLGNFSVNEFGLLVGTYKHMFADQLRQPTADNNHITNYSLKIQNYLIVNSFIHMISAGMATFLFKGVLGGFIDRQTINYLGTKRSLYAQIGIYGFIFYYTMSSLNSSKRLNVNHLINPRDFNGEVMMNVVLKYFPQRVNQDLYRKQLADKFEAQFLKMTTLEQMMGQTSHSPYKLSEEEAIVSYMQGSSPQMQHPGMHPQPQGMHPPGMMMGNPMMPQMPMPQLGTIQTSTSPQHFHRSEQQNVVQLAQQQQQQNNPAVNVLAQKEEGKDQGVQVAAQDLQNQRAKIVDQMRENQQKSPYLSTNPLLAQAPGTAQPQQTEQAPAPQMPQQQIPVVQMIPPQQQQHVFESPYAQIQREISAQAGNKGTNITAQRQASFDNYYTQNVMPGTAPAPEAPLSYKYQGHYSGVAQQAKKDSS</sequence>
<evidence type="ECO:0000256" key="2">
    <source>
        <dbReference type="SAM" id="Phobius"/>
    </source>
</evidence>
<evidence type="ECO:0000313" key="3">
    <source>
        <dbReference type="EMBL" id="TNV87982.1"/>
    </source>
</evidence>
<dbReference type="AlphaFoldDB" id="A0A8J8P4L3"/>